<comment type="caution">
    <text evidence="2">The sequence shown here is derived from an EMBL/GenBank/DDBJ whole genome shotgun (WGS) entry which is preliminary data.</text>
</comment>
<evidence type="ECO:0000313" key="3">
    <source>
        <dbReference type="Proteomes" id="UP000314294"/>
    </source>
</evidence>
<evidence type="ECO:0000256" key="1">
    <source>
        <dbReference type="SAM" id="MobiDB-lite"/>
    </source>
</evidence>
<feature type="compositionally biased region" description="Low complexity" evidence="1">
    <location>
        <begin position="15"/>
        <end position="33"/>
    </location>
</feature>
<feature type="region of interest" description="Disordered" evidence="1">
    <location>
        <begin position="1"/>
        <end position="61"/>
    </location>
</feature>
<feature type="compositionally biased region" description="Basic and acidic residues" evidence="1">
    <location>
        <begin position="35"/>
        <end position="49"/>
    </location>
</feature>
<gene>
    <name evidence="2" type="ORF">EYF80_063908</name>
</gene>
<name>A0A4Z2EAU1_9TELE</name>
<dbReference type="AlphaFoldDB" id="A0A4Z2EAU1"/>
<dbReference type="Proteomes" id="UP000314294">
    <property type="component" value="Unassembled WGS sequence"/>
</dbReference>
<accession>A0A4Z2EAU1</accession>
<organism evidence="2 3">
    <name type="scientific">Liparis tanakae</name>
    <name type="common">Tanaka's snailfish</name>
    <dbReference type="NCBI Taxonomy" id="230148"/>
    <lineage>
        <taxon>Eukaryota</taxon>
        <taxon>Metazoa</taxon>
        <taxon>Chordata</taxon>
        <taxon>Craniata</taxon>
        <taxon>Vertebrata</taxon>
        <taxon>Euteleostomi</taxon>
        <taxon>Actinopterygii</taxon>
        <taxon>Neopterygii</taxon>
        <taxon>Teleostei</taxon>
        <taxon>Neoteleostei</taxon>
        <taxon>Acanthomorphata</taxon>
        <taxon>Eupercaria</taxon>
        <taxon>Perciformes</taxon>
        <taxon>Cottioidei</taxon>
        <taxon>Cottales</taxon>
        <taxon>Liparidae</taxon>
        <taxon>Liparis</taxon>
    </lineage>
</organism>
<dbReference type="EMBL" id="SRLO01011278">
    <property type="protein sequence ID" value="TNN25956.1"/>
    <property type="molecule type" value="Genomic_DNA"/>
</dbReference>
<evidence type="ECO:0000313" key="2">
    <source>
        <dbReference type="EMBL" id="TNN25956.1"/>
    </source>
</evidence>
<proteinExistence type="predicted"/>
<reference evidence="2 3" key="1">
    <citation type="submission" date="2019-03" db="EMBL/GenBank/DDBJ databases">
        <title>First draft genome of Liparis tanakae, snailfish: a comprehensive survey of snailfish specific genes.</title>
        <authorList>
            <person name="Kim W."/>
            <person name="Song I."/>
            <person name="Jeong J.-H."/>
            <person name="Kim D."/>
            <person name="Kim S."/>
            <person name="Ryu S."/>
            <person name="Song J.Y."/>
            <person name="Lee S.K."/>
        </authorList>
    </citation>
    <scope>NUCLEOTIDE SEQUENCE [LARGE SCALE GENOMIC DNA]</scope>
    <source>
        <tissue evidence="2">Muscle</tissue>
    </source>
</reference>
<keyword evidence="3" id="KW-1185">Reference proteome</keyword>
<protein>
    <submittedName>
        <fullName evidence="2">Uncharacterized protein</fullName>
    </submittedName>
</protein>
<sequence length="61" mass="6627">MLYSRCLHGNHLNQSPRSNPAGRAARRPGGAARCIFDERAPRDPLEGRRGTKGLARVSCPA</sequence>